<accession>A0A0W0Z8B8</accession>
<dbReference type="AlphaFoldDB" id="A0A0W0Z8B8"/>
<dbReference type="GO" id="GO:0016020">
    <property type="term" value="C:membrane"/>
    <property type="evidence" value="ECO:0007669"/>
    <property type="project" value="UniProtKB-SubCell"/>
</dbReference>
<protein>
    <recommendedName>
        <fullName evidence="9">Protein LvhB6</fullName>
    </recommendedName>
</protein>
<evidence type="ECO:0000256" key="4">
    <source>
        <dbReference type="ARBA" id="ARBA00023136"/>
    </source>
</evidence>
<evidence type="ECO:0000256" key="6">
    <source>
        <dbReference type="SAM" id="Phobius"/>
    </source>
</evidence>
<dbReference type="EMBL" id="LNYX01000007">
    <property type="protein sequence ID" value="KTD65364.1"/>
    <property type="molecule type" value="Genomic_DNA"/>
</dbReference>
<feature type="transmembrane region" description="Helical" evidence="6">
    <location>
        <begin position="76"/>
        <end position="98"/>
    </location>
</feature>
<evidence type="ECO:0000256" key="5">
    <source>
        <dbReference type="SAM" id="MobiDB-lite"/>
    </source>
</evidence>
<feature type="transmembrane region" description="Helical" evidence="6">
    <location>
        <begin position="149"/>
        <end position="171"/>
    </location>
</feature>
<feature type="transmembrane region" description="Helical" evidence="6">
    <location>
        <begin position="251"/>
        <end position="272"/>
    </location>
</feature>
<sequence>MAIPTYATVIVQLTDRIDDLTRTFVFNGYNTLSSVLAGPLASLCVLYIVLTGFGIMRGLIKKPMEEFTKGAIRIGLVYMLAMNWGVFSEYLVTLFIHAASELGADLMQATPFDVPVMTGHGVNGGLQSVLIEVVRVGSWTWAKASFKHWAPVFTAMMIYLSGLAVVGLALFEIIIAKLMLAICLCTAPLFLCFTLFDKTRSFFDRWLGTIVGFSLVLVLVSTVVGLCLHLIHWAIGGHYLNHAATVKAVDWIPVFLVACLCVMAILEVTGIAKSIGGTCSTSNGSAMVGGFLGGAMGASRTSGSLSQKAMTIAKAAVPGSVLGNLSHIRGQAGQQSQTAMSGIRHNLGGKE</sequence>
<name>A0A0W0Z8B8_LEGSP</name>
<evidence type="ECO:0000313" key="8">
    <source>
        <dbReference type="Proteomes" id="UP000054877"/>
    </source>
</evidence>
<keyword evidence="4 6" id="KW-0472">Membrane</keyword>
<evidence type="ECO:0008006" key="9">
    <source>
        <dbReference type="Google" id="ProtNLM"/>
    </source>
</evidence>
<dbReference type="InterPro" id="IPR007688">
    <property type="entry name" value="Conjugal_tfr_TrbL/VirB6"/>
</dbReference>
<proteinExistence type="predicted"/>
<evidence type="ECO:0000313" key="7">
    <source>
        <dbReference type="EMBL" id="KTD65364.1"/>
    </source>
</evidence>
<feature type="transmembrane region" description="Helical" evidence="6">
    <location>
        <begin position="178"/>
        <end position="196"/>
    </location>
</feature>
<keyword evidence="8" id="KW-1185">Reference proteome</keyword>
<comment type="subcellular location">
    <subcellularLocation>
        <location evidence="1">Membrane</location>
        <topology evidence="1">Multi-pass membrane protein</topology>
    </subcellularLocation>
</comment>
<feature type="region of interest" description="Disordered" evidence="5">
    <location>
        <begin position="332"/>
        <end position="351"/>
    </location>
</feature>
<dbReference type="Pfam" id="PF04610">
    <property type="entry name" value="TrbL"/>
    <property type="match status" value="1"/>
</dbReference>
<dbReference type="Proteomes" id="UP000054877">
    <property type="component" value="Unassembled WGS sequence"/>
</dbReference>
<dbReference type="STRING" id="452.Lspi_0681"/>
<organism evidence="7 8">
    <name type="scientific">Legionella spiritensis</name>
    <dbReference type="NCBI Taxonomy" id="452"/>
    <lineage>
        <taxon>Bacteria</taxon>
        <taxon>Pseudomonadati</taxon>
        <taxon>Pseudomonadota</taxon>
        <taxon>Gammaproteobacteria</taxon>
        <taxon>Legionellales</taxon>
        <taxon>Legionellaceae</taxon>
        <taxon>Legionella</taxon>
    </lineage>
</organism>
<reference evidence="7 8" key="1">
    <citation type="submission" date="2015-11" db="EMBL/GenBank/DDBJ databases">
        <title>Genomic analysis of 38 Legionella species identifies large and diverse effector repertoires.</title>
        <authorList>
            <person name="Burstein D."/>
            <person name="Amaro F."/>
            <person name="Zusman T."/>
            <person name="Lifshitz Z."/>
            <person name="Cohen O."/>
            <person name="Gilbert J.A."/>
            <person name="Pupko T."/>
            <person name="Shuman H.A."/>
            <person name="Segal G."/>
        </authorList>
    </citation>
    <scope>NUCLEOTIDE SEQUENCE [LARGE SCALE GENOMIC DNA]</scope>
    <source>
        <strain evidence="7 8">Mt.St.Helens-9</strain>
    </source>
</reference>
<feature type="transmembrane region" description="Helical" evidence="6">
    <location>
        <begin position="208"/>
        <end position="231"/>
    </location>
</feature>
<feature type="transmembrane region" description="Helical" evidence="6">
    <location>
        <begin position="36"/>
        <end position="55"/>
    </location>
</feature>
<keyword evidence="3 6" id="KW-1133">Transmembrane helix</keyword>
<comment type="caution">
    <text evidence="7">The sequence shown here is derived from an EMBL/GenBank/DDBJ whole genome shotgun (WGS) entry which is preliminary data.</text>
</comment>
<dbReference type="PATRIC" id="fig|452.5.peg.747"/>
<keyword evidence="2 6" id="KW-0812">Transmembrane</keyword>
<gene>
    <name evidence="7" type="ORF">Lspi_0681</name>
</gene>
<dbReference type="OrthoDB" id="5634624at2"/>
<evidence type="ECO:0000256" key="3">
    <source>
        <dbReference type="ARBA" id="ARBA00022989"/>
    </source>
</evidence>
<evidence type="ECO:0000256" key="1">
    <source>
        <dbReference type="ARBA" id="ARBA00004141"/>
    </source>
</evidence>
<evidence type="ECO:0000256" key="2">
    <source>
        <dbReference type="ARBA" id="ARBA00022692"/>
    </source>
</evidence>
<dbReference type="GO" id="GO:0030255">
    <property type="term" value="P:protein secretion by the type IV secretion system"/>
    <property type="evidence" value="ECO:0007669"/>
    <property type="project" value="InterPro"/>
</dbReference>